<sequence>MLSQPGGIKNICKFEPRESSRISTKIGFKALQSNKHFLLFLWLILISCSSLYAQEDKIKALPIKAEQDSITAPKLPSTIVNDSIPIDSVATDTVPADSGALLGKIKYKAKDYVKLSQKEQKIYLYNEAEIYYQDTELKAGIIVMDYSKNEVYAGRIKDSLGNYTQLPYFKQGENVVIPDSIRFNFDTEKALIFNSRSEQQAGLGALGSDAMKVYAQITKKENDSVYFLSEGKLTTSKDTIDPDYYIRVRKAKFVPKKKVIAGFSNLYIVDVPTPIALPFAYFPLTVGRTAGVMMPTFGNDPDRGYFLQNGGYYLPINDYVDLTLTGDLYTNGSYGLRGQSVYAKRYAYRGNINFRYENQVTSQRGFDDYSRGTIYNIQISHSQDPKASPNSRLSASVNLGSSQYYRNSLLQQNLPNTQVNNLSSSISYSKTFPEYPSVNMSLTATHNQNTNTNVVDLTLPTLQASMERIFPLAKRGSIKKGAIQNINFQYDLNARNSIRTTDEDFLSARMFDNAKIGARHRIPIATNFKVAKHLSVTLGGSYEDIWTLQTFEQSFNTETGTVVTDTINGFDRYNQYNLSASMGTTLYGTFNFGEDKKIQAIRHVVRPSVSYGFAPSFDQFYDEYINEVTGLPVQYSRFQNTLYGAPRLGKSNSLSFSLANTLEAKVRDKDSTITEPKKVMLLNSFNLSTSYNLEADSLKLSPISLTGGTTLFKNKMNVNFGANLDPYAIDNNGTRINTFNVNNGGGLFRLTSARANIGYSISSADFKRDDEPVTEDPYDGQNYVAASGGRTDDLFGKANDFDQSAFKNRDEDDIENPVYGTKIPWDLRLQYAVTYSNSNRQNEFTNHTLMFSGNITPAPRWSVGVSSGYDIKRKGFSVTQFRFERDLKSFRLNFDWTPFGQYERWYFFIGIKSSLLSDLKWENRSQPRR</sequence>
<evidence type="ECO:0000313" key="3">
    <source>
        <dbReference type="Proteomes" id="UP000295468"/>
    </source>
</evidence>
<dbReference type="Proteomes" id="UP000295468">
    <property type="component" value="Unassembled WGS sequence"/>
</dbReference>
<dbReference type="PANTHER" id="PTHR30189">
    <property type="entry name" value="LPS-ASSEMBLY PROTEIN"/>
    <property type="match status" value="1"/>
</dbReference>
<keyword evidence="3" id="KW-1185">Reference proteome</keyword>
<name>A0A4R6TP54_9FLAO</name>
<organism evidence="2 3">
    <name type="scientific">Zeaxanthinibacter enoshimensis</name>
    <dbReference type="NCBI Taxonomy" id="392009"/>
    <lineage>
        <taxon>Bacteria</taxon>
        <taxon>Pseudomonadati</taxon>
        <taxon>Bacteroidota</taxon>
        <taxon>Flavobacteriia</taxon>
        <taxon>Flavobacteriales</taxon>
        <taxon>Flavobacteriaceae</taxon>
        <taxon>Zeaxanthinibacter</taxon>
    </lineage>
</organism>
<reference evidence="2 3" key="1">
    <citation type="submission" date="2019-03" db="EMBL/GenBank/DDBJ databases">
        <title>Genomic Encyclopedia of Archaeal and Bacterial Type Strains, Phase II (KMG-II): from individual species to whole genera.</title>
        <authorList>
            <person name="Goeker M."/>
        </authorList>
    </citation>
    <scope>NUCLEOTIDE SEQUENCE [LARGE SCALE GENOMIC DNA]</scope>
    <source>
        <strain evidence="2 3">DSM 18435</strain>
    </source>
</reference>
<protein>
    <submittedName>
        <fullName evidence="2">Lipopolysaccharide assembly outer membrane protein LptD (OstA)</fullName>
    </submittedName>
</protein>
<dbReference type="EMBL" id="SNYI01000002">
    <property type="protein sequence ID" value="TDQ31141.1"/>
    <property type="molecule type" value="Genomic_DNA"/>
</dbReference>
<gene>
    <name evidence="2" type="ORF">CLV82_1843</name>
</gene>
<accession>A0A4R6TP54</accession>
<dbReference type="GO" id="GO:0009279">
    <property type="term" value="C:cell outer membrane"/>
    <property type="evidence" value="ECO:0007669"/>
    <property type="project" value="TreeGrafter"/>
</dbReference>
<dbReference type="GO" id="GO:1990351">
    <property type="term" value="C:transporter complex"/>
    <property type="evidence" value="ECO:0007669"/>
    <property type="project" value="TreeGrafter"/>
</dbReference>
<evidence type="ECO:0000259" key="1">
    <source>
        <dbReference type="Pfam" id="PF19838"/>
    </source>
</evidence>
<comment type="caution">
    <text evidence="2">The sequence shown here is derived from an EMBL/GenBank/DDBJ whole genome shotgun (WGS) entry which is preliminary data.</text>
</comment>
<dbReference type="InterPro" id="IPR045659">
    <property type="entry name" value="LptD_2"/>
</dbReference>
<evidence type="ECO:0000313" key="2">
    <source>
        <dbReference type="EMBL" id="TDQ31141.1"/>
    </source>
</evidence>
<dbReference type="AlphaFoldDB" id="A0A4R6TP54"/>
<dbReference type="InterPro" id="IPR050218">
    <property type="entry name" value="LptD"/>
</dbReference>
<dbReference type="Pfam" id="PF19838">
    <property type="entry name" value="LptD_2"/>
    <property type="match status" value="1"/>
</dbReference>
<feature type="domain" description="LPS-assembly protein LptD central" evidence="1">
    <location>
        <begin position="259"/>
        <end position="727"/>
    </location>
</feature>
<dbReference type="PANTHER" id="PTHR30189:SF1">
    <property type="entry name" value="LPS-ASSEMBLY PROTEIN LPTD"/>
    <property type="match status" value="1"/>
</dbReference>
<proteinExistence type="predicted"/>